<feature type="domain" description="WGR" evidence="3">
    <location>
        <begin position="181"/>
        <end position="282"/>
    </location>
</feature>
<dbReference type="CDD" id="cd00027">
    <property type="entry name" value="BRCT"/>
    <property type="match status" value="1"/>
</dbReference>
<evidence type="ECO:0000259" key="2">
    <source>
        <dbReference type="PROSITE" id="PS50172"/>
    </source>
</evidence>
<dbReference type="EMBL" id="LFMY01000001">
    <property type="protein sequence ID" value="OKL64552.1"/>
    <property type="molecule type" value="Genomic_DNA"/>
</dbReference>
<dbReference type="Gene3D" id="3.40.50.10190">
    <property type="entry name" value="BRCT domain"/>
    <property type="match status" value="1"/>
</dbReference>
<evidence type="ECO:0000313" key="4">
    <source>
        <dbReference type="EMBL" id="OKL64552.1"/>
    </source>
</evidence>
<dbReference type="SUPFAM" id="SSF52113">
    <property type="entry name" value="BRCT domain"/>
    <property type="match status" value="1"/>
</dbReference>
<accession>A0A225ASJ0</accession>
<keyword evidence="5" id="KW-1185">Reference proteome</keyword>
<dbReference type="Pfam" id="PF00533">
    <property type="entry name" value="BRCT"/>
    <property type="match status" value="1"/>
</dbReference>
<dbReference type="InterPro" id="IPR036930">
    <property type="entry name" value="WGR_dom_sf"/>
</dbReference>
<sequence>MAKGFNGVNVSFVGTHEHSDKMPRWLKANGGIYSRNIDESVTHLIATESAVKANVDAASGKVDSLRTTVEKARSLKIKIVTYDWLEDSLLSKTCKPKREGPYLWDRILRESKPKGVKKPENKEARQKKLKRLDSGNYPTRERERERNGNGTEFNITLFAEKLLGELSQGARAIVSDMERLGYHLYVDDSTGVSYSATLVRNTLVNDRSRKETFHTGVYESNDMPHNYTTFVKYTRAGASSKDMLAPKGSLDSALFAFKKFFHMKTGLEWKGRFDDSKVPVSCGKEGDIGSSDQGWFRYERPAGLMAALNIDAERTLCGEQIETGSVNEEGEAEDDAALASVDDNI</sequence>
<dbReference type="GeneID" id="31000593"/>
<feature type="region of interest" description="Disordered" evidence="1">
    <location>
        <begin position="323"/>
        <end position="345"/>
    </location>
</feature>
<dbReference type="InterPro" id="IPR008893">
    <property type="entry name" value="WGR_domain"/>
</dbReference>
<dbReference type="PROSITE" id="PS50172">
    <property type="entry name" value="BRCT"/>
    <property type="match status" value="1"/>
</dbReference>
<dbReference type="InterPro" id="IPR036420">
    <property type="entry name" value="BRCT_dom_sf"/>
</dbReference>
<reference evidence="4 5" key="1">
    <citation type="submission" date="2015-06" db="EMBL/GenBank/DDBJ databases">
        <title>Talaromyces atroroseus IBT 11181 draft genome.</title>
        <authorList>
            <person name="Rasmussen K.B."/>
            <person name="Rasmussen S."/>
            <person name="Petersen B."/>
            <person name="Sicheritz-Ponten T."/>
            <person name="Mortensen U.H."/>
            <person name="Thrane U."/>
        </authorList>
    </citation>
    <scope>NUCLEOTIDE SEQUENCE [LARGE SCALE GENOMIC DNA]</scope>
    <source>
        <strain evidence="4 5">IBT 11181</strain>
    </source>
</reference>
<organism evidence="4 5">
    <name type="scientific">Talaromyces atroroseus</name>
    <dbReference type="NCBI Taxonomy" id="1441469"/>
    <lineage>
        <taxon>Eukaryota</taxon>
        <taxon>Fungi</taxon>
        <taxon>Dikarya</taxon>
        <taxon>Ascomycota</taxon>
        <taxon>Pezizomycotina</taxon>
        <taxon>Eurotiomycetes</taxon>
        <taxon>Eurotiomycetidae</taxon>
        <taxon>Eurotiales</taxon>
        <taxon>Trichocomaceae</taxon>
        <taxon>Talaromyces</taxon>
        <taxon>Talaromyces sect. Trachyspermi</taxon>
    </lineage>
</organism>
<dbReference type="InterPro" id="IPR001357">
    <property type="entry name" value="BRCT_dom"/>
</dbReference>
<protein>
    <submittedName>
        <fullName evidence="4">Uncharacterized protein</fullName>
    </submittedName>
</protein>
<dbReference type="Proteomes" id="UP000214365">
    <property type="component" value="Unassembled WGS sequence"/>
</dbReference>
<feature type="compositionally biased region" description="Basic and acidic residues" evidence="1">
    <location>
        <begin position="113"/>
        <end position="126"/>
    </location>
</feature>
<feature type="domain" description="BRCT" evidence="2">
    <location>
        <begin position="1"/>
        <end position="89"/>
    </location>
</feature>
<dbReference type="PROSITE" id="PS51977">
    <property type="entry name" value="WGR"/>
    <property type="match status" value="1"/>
</dbReference>
<dbReference type="STRING" id="1441469.A0A225ASJ0"/>
<evidence type="ECO:0000256" key="1">
    <source>
        <dbReference type="SAM" id="MobiDB-lite"/>
    </source>
</evidence>
<dbReference type="OrthoDB" id="342264at2759"/>
<dbReference type="SUPFAM" id="SSF142921">
    <property type="entry name" value="WGR domain-like"/>
    <property type="match status" value="1"/>
</dbReference>
<evidence type="ECO:0000259" key="3">
    <source>
        <dbReference type="PROSITE" id="PS51977"/>
    </source>
</evidence>
<dbReference type="SMART" id="SM00292">
    <property type="entry name" value="BRCT"/>
    <property type="match status" value="1"/>
</dbReference>
<comment type="caution">
    <text evidence="4">The sequence shown here is derived from an EMBL/GenBank/DDBJ whole genome shotgun (WGS) entry which is preliminary data.</text>
</comment>
<name>A0A225ASJ0_TALAT</name>
<evidence type="ECO:0000313" key="5">
    <source>
        <dbReference type="Proteomes" id="UP000214365"/>
    </source>
</evidence>
<dbReference type="AlphaFoldDB" id="A0A225ASJ0"/>
<proteinExistence type="predicted"/>
<gene>
    <name evidence="4" type="ORF">UA08_00838</name>
</gene>
<dbReference type="RefSeq" id="XP_020124673.1">
    <property type="nucleotide sequence ID" value="XM_020260688.1"/>
</dbReference>
<feature type="region of interest" description="Disordered" evidence="1">
    <location>
        <begin position="113"/>
        <end position="148"/>
    </location>
</feature>